<dbReference type="PROSITE" id="PS51186">
    <property type="entry name" value="GNAT"/>
    <property type="match status" value="1"/>
</dbReference>
<evidence type="ECO:0000256" key="2">
    <source>
        <dbReference type="ARBA" id="ARBA00023315"/>
    </source>
</evidence>
<keyword evidence="5" id="KW-1185">Reference proteome</keyword>
<feature type="domain" description="N-acetyltransferase" evidence="3">
    <location>
        <begin position="5"/>
        <end position="154"/>
    </location>
</feature>
<gene>
    <name evidence="4" type="ORF">JOF43_003326</name>
</gene>
<reference evidence="4 5" key="1">
    <citation type="submission" date="2021-03" db="EMBL/GenBank/DDBJ databases">
        <title>Sequencing the genomes of 1000 actinobacteria strains.</title>
        <authorList>
            <person name="Klenk H.-P."/>
        </authorList>
    </citation>
    <scope>NUCLEOTIDE SEQUENCE [LARGE SCALE GENOMIC DNA]</scope>
    <source>
        <strain evidence="4 5">DSM 14566</strain>
    </source>
</reference>
<dbReference type="Pfam" id="PF13673">
    <property type="entry name" value="Acetyltransf_10"/>
    <property type="match status" value="1"/>
</dbReference>
<dbReference type="EMBL" id="JAGIOD010000002">
    <property type="protein sequence ID" value="MBP2383337.1"/>
    <property type="molecule type" value="Genomic_DNA"/>
</dbReference>
<dbReference type="PANTHER" id="PTHR43877">
    <property type="entry name" value="AMINOALKYLPHOSPHONATE N-ACETYLTRANSFERASE-RELATED-RELATED"/>
    <property type="match status" value="1"/>
</dbReference>
<organism evidence="4 5">
    <name type="scientific">Brachybacterium sacelli</name>
    <dbReference type="NCBI Taxonomy" id="173364"/>
    <lineage>
        <taxon>Bacteria</taxon>
        <taxon>Bacillati</taxon>
        <taxon>Actinomycetota</taxon>
        <taxon>Actinomycetes</taxon>
        <taxon>Micrococcales</taxon>
        <taxon>Dermabacteraceae</taxon>
        <taxon>Brachybacterium</taxon>
    </lineage>
</organism>
<keyword evidence="2" id="KW-0012">Acyltransferase</keyword>
<dbReference type="InterPro" id="IPR000182">
    <property type="entry name" value="GNAT_dom"/>
</dbReference>
<dbReference type="SUPFAM" id="SSF55729">
    <property type="entry name" value="Acyl-CoA N-acyltransferases (Nat)"/>
    <property type="match status" value="1"/>
</dbReference>
<dbReference type="RefSeq" id="WP_209904029.1">
    <property type="nucleotide sequence ID" value="NZ_BAAAJW010000012.1"/>
</dbReference>
<evidence type="ECO:0000313" key="5">
    <source>
        <dbReference type="Proteomes" id="UP001519290"/>
    </source>
</evidence>
<dbReference type="PANTHER" id="PTHR43877:SF1">
    <property type="entry name" value="ACETYLTRANSFERASE"/>
    <property type="match status" value="1"/>
</dbReference>
<evidence type="ECO:0000256" key="1">
    <source>
        <dbReference type="ARBA" id="ARBA00022679"/>
    </source>
</evidence>
<dbReference type="InterPro" id="IPR050832">
    <property type="entry name" value="Bact_Acetyltransf"/>
</dbReference>
<comment type="caution">
    <text evidence="4">The sequence shown here is derived from an EMBL/GenBank/DDBJ whole genome shotgun (WGS) entry which is preliminary data.</text>
</comment>
<protein>
    <submittedName>
        <fullName evidence="4">GNAT superfamily N-acetyltransferase</fullName>
    </submittedName>
</protein>
<accession>A0ABS4X4F1</accession>
<dbReference type="InterPro" id="IPR016181">
    <property type="entry name" value="Acyl_CoA_acyltransferase"/>
</dbReference>
<evidence type="ECO:0000259" key="3">
    <source>
        <dbReference type="PROSITE" id="PS51186"/>
    </source>
</evidence>
<name>A0ABS4X4F1_9MICO</name>
<evidence type="ECO:0000313" key="4">
    <source>
        <dbReference type="EMBL" id="MBP2383337.1"/>
    </source>
</evidence>
<sequence>MRTDIVVRQARAEEAEEISALALRSKSHWGYDEEFLRACRDELTVTPEMCTSGTVRVAVQDTRILGYHRLAGSPAHGELSALFVDLEVIGHGIGGVLLEDALALATARGFRSLVLDADPGAELFYRRFGAVRLGESPSGSIPGRTLPRLRFDLTTGTTPSQRRAEDG</sequence>
<dbReference type="Gene3D" id="3.40.630.30">
    <property type="match status" value="1"/>
</dbReference>
<keyword evidence="1" id="KW-0808">Transferase</keyword>
<dbReference type="Proteomes" id="UP001519290">
    <property type="component" value="Unassembled WGS sequence"/>
</dbReference>
<dbReference type="CDD" id="cd04301">
    <property type="entry name" value="NAT_SF"/>
    <property type="match status" value="1"/>
</dbReference>
<proteinExistence type="predicted"/>